<evidence type="ECO:0000256" key="3">
    <source>
        <dbReference type="ARBA" id="ARBA00004763"/>
    </source>
</evidence>
<dbReference type="GO" id="GO:0046656">
    <property type="term" value="P:folic acid biosynthetic process"/>
    <property type="evidence" value="ECO:0007669"/>
    <property type="project" value="UniProtKB-KW"/>
</dbReference>
<protein>
    <recommendedName>
        <fullName evidence="4 9">Dihydropteroate synthase</fullName>
        <shortName evidence="9">DHPS</shortName>
        <ecNumber evidence="4 9">2.5.1.15</ecNumber>
    </recommendedName>
    <alternativeName>
        <fullName evidence="9">Dihydropteroate pyrophosphorylase</fullName>
    </alternativeName>
</protein>
<organism evidence="11 12">
    <name type="scientific">Basilea psittacipulmonis DSM 24701</name>
    <dbReference type="NCBI Taxonomy" id="1072685"/>
    <lineage>
        <taxon>Bacteria</taxon>
        <taxon>Pseudomonadati</taxon>
        <taxon>Pseudomonadota</taxon>
        <taxon>Betaproteobacteria</taxon>
        <taxon>Burkholderiales</taxon>
        <taxon>Alcaligenaceae</taxon>
        <taxon>Basilea</taxon>
    </lineage>
</organism>
<evidence type="ECO:0000313" key="11">
    <source>
        <dbReference type="EMBL" id="AIL32953.1"/>
    </source>
</evidence>
<dbReference type="EMBL" id="CP009238">
    <property type="protein sequence ID" value="AIL32953.1"/>
    <property type="molecule type" value="Genomic_DNA"/>
</dbReference>
<comment type="cofactor">
    <cofactor evidence="2 9">
        <name>Mg(2+)</name>
        <dbReference type="ChEBI" id="CHEBI:18420"/>
    </cofactor>
</comment>
<evidence type="ECO:0000256" key="5">
    <source>
        <dbReference type="ARBA" id="ARBA00022679"/>
    </source>
</evidence>
<dbReference type="PANTHER" id="PTHR20941">
    <property type="entry name" value="FOLATE SYNTHESIS PROTEINS"/>
    <property type="match status" value="1"/>
</dbReference>
<evidence type="ECO:0000256" key="4">
    <source>
        <dbReference type="ARBA" id="ARBA00012458"/>
    </source>
</evidence>
<keyword evidence="12" id="KW-1185">Reference proteome</keyword>
<dbReference type="InterPro" id="IPR000489">
    <property type="entry name" value="Pterin-binding_dom"/>
</dbReference>
<sequence length="279" mass="30669">MKKLKCGRFELDLSVPKVMGIVNVTPDSFSDGGQYHGVEHALRLIEEGADILDIGGESTRPGADPVSVQEELDRVMPVLEAVKNAGVPVSIDTLKTPVMKEVLEAGADMINDVFALRDEGAVALLAQYPDKGIGLMHMAGHPKTMQDKLPDYQPNVTLSVAKFLEERVNALLKQGIDKNRICIDPGFCFGKSLKDNYDLLAHLAYFQYLECPILVGVSRKSMIGQVLNLPPQERVFGTISAGLFSIIQGANILRVHDVKAHVQALKIWQTIEERKNNEP</sequence>
<dbReference type="CDD" id="cd00739">
    <property type="entry name" value="DHPS"/>
    <property type="match status" value="1"/>
</dbReference>
<keyword evidence="6 9" id="KW-0479">Metal-binding</keyword>
<dbReference type="eggNOG" id="COG0294">
    <property type="taxonomic scope" value="Bacteria"/>
</dbReference>
<evidence type="ECO:0000256" key="9">
    <source>
        <dbReference type="RuleBase" id="RU361205"/>
    </source>
</evidence>
<dbReference type="HOGENOM" id="CLU_008023_0_3_4"/>
<dbReference type="Gene3D" id="3.20.20.20">
    <property type="entry name" value="Dihydropteroate synthase-like"/>
    <property type="match status" value="1"/>
</dbReference>
<evidence type="ECO:0000256" key="7">
    <source>
        <dbReference type="ARBA" id="ARBA00022842"/>
    </source>
</evidence>
<dbReference type="GO" id="GO:0004156">
    <property type="term" value="F:dihydropteroate synthase activity"/>
    <property type="evidence" value="ECO:0007669"/>
    <property type="project" value="UniProtKB-EC"/>
</dbReference>
<evidence type="ECO:0000259" key="10">
    <source>
        <dbReference type="PROSITE" id="PS50972"/>
    </source>
</evidence>
<dbReference type="GO" id="GO:0046654">
    <property type="term" value="P:tetrahydrofolate biosynthetic process"/>
    <property type="evidence" value="ECO:0007669"/>
    <property type="project" value="UniProtKB-UniPathway"/>
</dbReference>
<proteinExistence type="inferred from homology"/>
<evidence type="ECO:0000256" key="1">
    <source>
        <dbReference type="ARBA" id="ARBA00000012"/>
    </source>
</evidence>
<evidence type="ECO:0000256" key="2">
    <source>
        <dbReference type="ARBA" id="ARBA00001946"/>
    </source>
</evidence>
<dbReference type="Proteomes" id="UP000028945">
    <property type="component" value="Chromosome"/>
</dbReference>
<comment type="function">
    <text evidence="9">Catalyzes the condensation of para-aminobenzoate (pABA) with 6-hydroxymethyl-7,8-dihydropterin diphosphate (DHPt-PP) to form 7,8-dihydropteroate (H2Pte), the immediate precursor of folate derivatives.</text>
</comment>
<dbReference type="SUPFAM" id="SSF51717">
    <property type="entry name" value="Dihydropteroate synthetase-like"/>
    <property type="match status" value="1"/>
</dbReference>
<dbReference type="PANTHER" id="PTHR20941:SF1">
    <property type="entry name" value="FOLIC ACID SYNTHESIS PROTEIN FOL1"/>
    <property type="match status" value="1"/>
</dbReference>
<keyword evidence="7 9" id="KW-0460">Magnesium</keyword>
<dbReference type="AlphaFoldDB" id="A0A077DIF5"/>
<keyword evidence="5 9" id="KW-0808">Transferase</keyword>
<gene>
    <name evidence="11" type="ORF">IX83_06170</name>
</gene>
<dbReference type="KEGG" id="bpsi:IX83_06170"/>
<feature type="domain" description="Pterin-binding" evidence="10">
    <location>
        <begin position="16"/>
        <end position="266"/>
    </location>
</feature>
<name>A0A077DIF5_9BURK</name>
<comment type="pathway">
    <text evidence="3 9">Cofactor biosynthesis; tetrahydrofolate biosynthesis; 7,8-dihydrofolate from 2-amino-4-hydroxy-6-hydroxymethyl-7,8-dihydropteridine diphosphate and 4-aminobenzoate: step 1/2.</text>
</comment>
<dbReference type="InterPro" id="IPR045031">
    <property type="entry name" value="DHP_synth-like"/>
</dbReference>
<dbReference type="PROSITE" id="PS00793">
    <property type="entry name" value="DHPS_2"/>
    <property type="match status" value="1"/>
</dbReference>
<evidence type="ECO:0000256" key="6">
    <source>
        <dbReference type="ARBA" id="ARBA00022723"/>
    </source>
</evidence>
<evidence type="ECO:0000256" key="8">
    <source>
        <dbReference type="ARBA" id="ARBA00022909"/>
    </source>
</evidence>
<dbReference type="NCBIfam" id="TIGR01496">
    <property type="entry name" value="DHPS"/>
    <property type="match status" value="1"/>
</dbReference>
<reference evidence="11 12" key="1">
    <citation type="journal article" date="2014" name="BMC Genomics">
        <title>A genomic perspective on a new bacterial genus and species from the Alcaligenaceae family, Basilea psittacipulmonis.</title>
        <authorList>
            <person name="Whiteson K.L."/>
            <person name="Hernandez D."/>
            <person name="Lazarevic V."/>
            <person name="Gaia N."/>
            <person name="Farinelli L."/>
            <person name="Francois P."/>
            <person name="Pilo P."/>
            <person name="Frey J."/>
            <person name="Schrenzel J."/>
        </authorList>
    </citation>
    <scope>NUCLEOTIDE SEQUENCE [LARGE SCALE GENOMIC DNA]</scope>
    <source>
        <strain evidence="11 12">DSM 24701</strain>
    </source>
</reference>
<dbReference type="GO" id="GO:0005829">
    <property type="term" value="C:cytosol"/>
    <property type="evidence" value="ECO:0007669"/>
    <property type="project" value="TreeGrafter"/>
</dbReference>
<comment type="similarity">
    <text evidence="9">Belongs to the DHPS family.</text>
</comment>
<dbReference type="InterPro" id="IPR006390">
    <property type="entry name" value="DHP_synth_dom"/>
</dbReference>
<keyword evidence="8 9" id="KW-0289">Folate biosynthesis</keyword>
<dbReference type="PROSITE" id="PS00792">
    <property type="entry name" value="DHPS_1"/>
    <property type="match status" value="1"/>
</dbReference>
<dbReference type="Pfam" id="PF00809">
    <property type="entry name" value="Pterin_bind"/>
    <property type="match status" value="1"/>
</dbReference>
<comment type="catalytic activity">
    <reaction evidence="1">
        <text>(7,8-dihydropterin-6-yl)methyl diphosphate + 4-aminobenzoate = 7,8-dihydropteroate + diphosphate</text>
        <dbReference type="Rhea" id="RHEA:19949"/>
        <dbReference type="ChEBI" id="CHEBI:17836"/>
        <dbReference type="ChEBI" id="CHEBI:17839"/>
        <dbReference type="ChEBI" id="CHEBI:33019"/>
        <dbReference type="ChEBI" id="CHEBI:72950"/>
        <dbReference type="EC" id="2.5.1.15"/>
    </reaction>
</comment>
<accession>A0A077DIF5</accession>
<dbReference type="STRING" id="1072685.IX83_06170"/>
<dbReference type="EC" id="2.5.1.15" evidence="4 9"/>
<dbReference type="InterPro" id="IPR011005">
    <property type="entry name" value="Dihydropteroate_synth-like_sf"/>
</dbReference>
<dbReference type="GO" id="GO:0046872">
    <property type="term" value="F:metal ion binding"/>
    <property type="evidence" value="ECO:0007669"/>
    <property type="project" value="UniProtKB-KW"/>
</dbReference>
<dbReference type="PROSITE" id="PS50972">
    <property type="entry name" value="PTERIN_BINDING"/>
    <property type="match status" value="1"/>
</dbReference>
<dbReference type="UniPathway" id="UPA00077">
    <property type="reaction ID" value="UER00156"/>
</dbReference>
<evidence type="ECO:0000313" key="12">
    <source>
        <dbReference type="Proteomes" id="UP000028945"/>
    </source>
</evidence>
<dbReference type="RefSeq" id="WP_038500270.1">
    <property type="nucleotide sequence ID" value="NZ_AFWK01000087.1"/>
</dbReference>